<dbReference type="PANTHER" id="PTHR13068">
    <property type="entry name" value="CGI-12 PROTEIN-RELATED"/>
    <property type="match status" value="1"/>
</dbReference>
<accession>A0A2P2ISC5</accession>
<protein>
    <submittedName>
        <fullName evidence="4">Uncharacterized protein</fullName>
    </submittedName>
</protein>
<keyword evidence="2" id="KW-0805">Transcription regulation</keyword>
<sequence>MVILIRTRSFIGSSRYCQMIAQINPFIVFCPVVDEKLYITKNPFSNLFKDRGFFSVRAAHSPEVSCCVSTRSYASLSCNRVTRVARTEAQDALFDYLHSTRSYSFTDAEHVSKNSPQFLQNLLSKIDSDKNVARSLRKFLQYNPINEFEPFFESLGLSPSEASSLLPRHLMFLSDDHVLLENFHALSNYGIPRGKMGKMYKEAREIFRGENVSLAMKLQFYENLGLGKSTVIKLVSCCPTLLVGGIDHEFVTILEKLNRLGLKNDWIGGYLSEHDSFNWRRMLDMMDFLEKVGYNKEQLHYLFKTRPTLVLEGSGKKVYVLFGRLFKLGLKMNDISSLFIQNPQALSVKCAKNLDRAVDFFLDIGMGVEETGSIIATHIELLCSCSLKRPNTVCKELDFSKDGLCQIIREDPKKFFSSAFKLRAKSTKEVVSKTPSNRTEKIAFLLKLGYVENSDEMMRALKKFRGRGDQLQERFDCLVQAGLDYHVVSSLVRQAPMVLNLTKDVIEKKINCLTNCLGYPVHTLAAFPTYLCYDMERINQRFTMYAWLRDRGAAKPMLSLGTILACSDARFVKYFVDAHPEAPTIWERIRKVSA</sequence>
<evidence type="ECO:0000256" key="2">
    <source>
        <dbReference type="ARBA" id="ARBA00022472"/>
    </source>
</evidence>
<dbReference type="SMART" id="SM00733">
    <property type="entry name" value="Mterf"/>
    <property type="match status" value="6"/>
</dbReference>
<keyword evidence="3" id="KW-0809">Transit peptide</keyword>
<evidence type="ECO:0000256" key="3">
    <source>
        <dbReference type="ARBA" id="ARBA00022946"/>
    </source>
</evidence>
<proteinExistence type="inferred from homology"/>
<dbReference type="GO" id="GO:0006353">
    <property type="term" value="P:DNA-templated transcription termination"/>
    <property type="evidence" value="ECO:0007669"/>
    <property type="project" value="UniProtKB-KW"/>
</dbReference>
<dbReference type="FunFam" id="1.25.70.10:FF:000019">
    <property type="entry name" value="mTERF family protein"/>
    <property type="match status" value="1"/>
</dbReference>
<dbReference type="InterPro" id="IPR038538">
    <property type="entry name" value="MTERF_sf"/>
</dbReference>
<organism evidence="4">
    <name type="scientific">Rhizophora mucronata</name>
    <name type="common">Asiatic mangrove</name>
    <dbReference type="NCBI Taxonomy" id="61149"/>
    <lineage>
        <taxon>Eukaryota</taxon>
        <taxon>Viridiplantae</taxon>
        <taxon>Streptophyta</taxon>
        <taxon>Embryophyta</taxon>
        <taxon>Tracheophyta</taxon>
        <taxon>Spermatophyta</taxon>
        <taxon>Magnoliopsida</taxon>
        <taxon>eudicotyledons</taxon>
        <taxon>Gunneridae</taxon>
        <taxon>Pentapetalae</taxon>
        <taxon>rosids</taxon>
        <taxon>fabids</taxon>
        <taxon>Malpighiales</taxon>
        <taxon>Rhizophoraceae</taxon>
        <taxon>Rhizophora</taxon>
    </lineage>
</organism>
<dbReference type="AlphaFoldDB" id="A0A2P2ISC5"/>
<keyword evidence="2" id="KW-0806">Transcription termination</keyword>
<dbReference type="PANTHER" id="PTHR13068:SF103">
    <property type="entry name" value="MITOCHONDRIAL TRANSCRIPTION TERMINATION FACTOR FAMILY PROTEIN"/>
    <property type="match status" value="1"/>
</dbReference>
<keyword evidence="2" id="KW-0804">Transcription</keyword>
<evidence type="ECO:0000256" key="1">
    <source>
        <dbReference type="ARBA" id="ARBA00007692"/>
    </source>
</evidence>
<dbReference type="Gene3D" id="1.25.70.10">
    <property type="entry name" value="Transcription termination factor 3, mitochondrial"/>
    <property type="match status" value="2"/>
</dbReference>
<comment type="similarity">
    <text evidence="1">Belongs to the mTERF family.</text>
</comment>
<dbReference type="Pfam" id="PF02536">
    <property type="entry name" value="mTERF"/>
    <property type="match status" value="1"/>
</dbReference>
<dbReference type="EMBL" id="GGEC01003627">
    <property type="protein sequence ID" value="MBW84110.1"/>
    <property type="molecule type" value="Transcribed_RNA"/>
</dbReference>
<dbReference type="GO" id="GO:0003676">
    <property type="term" value="F:nucleic acid binding"/>
    <property type="evidence" value="ECO:0007669"/>
    <property type="project" value="InterPro"/>
</dbReference>
<evidence type="ECO:0000313" key="4">
    <source>
        <dbReference type="EMBL" id="MBW84110.1"/>
    </source>
</evidence>
<name>A0A2P2ISC5_RHIMU</name>
<dbReference type="InterPro" id="IPR003690">
    <property type="entry name" value="MTERF"/>
</dbReference>
<reference evidence="4" key="1">
    <citation type="submission" date="2018-02" db="EMBL/GenBank/DDBJ databases">
        <title>Rhizophora mucronata_Transcriptome.</title>
        <authorList>
            <person name="Meera S.P."/>
            <person name="Sreeshan A."/>
            <person name="Augustine A."/>
        </authorList>
    </citation>
    <scope>NUCLEOTIDE SEQUENCE</scope>
    <source>
        <tissue evidence="4">Leaf</tissue>
    </source>
</reference>